<dbReference type="Pfam" id="PF00144">
    <property type="entry name" value="Beta-lactamase"/>
    <property type="match status" value="1"/>
</dbReference>
<accession>A0A381V8R6</accession>
<sequence length="82" mass="9247">MRIEEYLKKTCTLTPSLNCIVFDKYGEDIFNFSHGLSNVENKSRVNTETCYGIGSVTKIFTALAVLKLVESNDIKIENHVSD</sequence>
<organism evidence="2">
    <name type="scientific">marine metagenome</name>
    <dbReference type="NCBI Taxonomy" id="408172"/>
    <lineage>
        <taxon>unclassified sequences</taxon>
        <taxon>metagenomes</taxon>
        <taxon>ecological metagenomes</taxon>
    </lineage>
</organism>
<dbReference type="AlphaFoldDB" id="A0A381V8R6"/>
<dbReference type="InterPro" id="IPR023650">
    <property type="entry name" value="Beta-lactam_class-A_AS"/>
</dbReference>
<dbReference type="InterPro" id="IPR001466">
    <property type="entry name" value="Beta-lactam-related"/>
</dbReference>
<feature type="non-terminal residue" evidence="2">
    <location>
        <position position="82"/>
    </location>
</feature>
<dbReference type="EMBL" id="UINC01008108">
    <property type="protein sequence ID" value="SVA36544.1"/>
    <property type="molecule type" value="Genomic_DNA"/>
</dbReference>
<name>A0A381V8R6_9ZZZZ</name>
<feature type="domain" description="Beta-lactamase-related" evidence="1">
    <location>
        <begin position="24"/>
        <end position="81"/>
    </location>
</feature>
<dbReference type="SUPFAM" id="SSF56601">
    <property type="entry name" value="beta-lactamase/transpeptidase-like"/>
    <property type="match status" value="1"/>
</dbReference>
<evidence type="ECO:0000313" key="2">
    <source>
        <dbReference type="EMBL" id="SVA36544.1"/>
    </source>
</evidence>
<dbReference type="Gene3D" id="3.40.710.10">
    <property type="entry name" value="DD-peptidase/beta-lactamase superfamily"/>
    <property type="match status" value="1"/>
</dbReference>
<dbReference type="PROSITE" id="PS00146">
    <property type="entry name" value="BETA_LACTAMASE_A"/>
    <property type="match status" value="1"/>
</dbReference>
<reference evidence="2" key="1">
    <citation type="submission" date="2018-05" db="EMBL/GenBank/DDBJ databases">
        <authorList>
            <person name="Lanie J.A."/>
            <person name="Ng W.-L."/>
            <person name="Kazmierczak K.M."/>
            <person name="Andrzejewski T.M."/>
            <person name="Davidsen T.M."/>
            <person name="Wayne K.J."/>
            <person name="Tettelin H."/>
            <person name="Glass J.I."/>
            <person name="Rusch D."/>
            <person name="Podicherti R."/>
            <person name="Tsui H.-C.T."/>
            <person name="Winkler M.E."/>
        </authorList>
    </citation>
    <scope>NUCLEOTIDE SEQUENCE</scope>
</reference>
<gene>
    <name evidence="2" type="ORF">METZ01_LOCUS89398</name>
</gene>
<dbReference type="InterPro" id="IPR012338">
    <property type="entry name" value="Beta-lactam/transpept-like"/>
</dbReference>
<proteinExistence type="predicted"/>
<evidence type="ECO:0000259" key="1">
    <source>
        <dbReference type="Pfam" id="PF00144"/>
    </source>
</evidence>
<protein>
    <recommendedName>
        <fullName evidence="1">Beta-lactamase-related domain-containing protein</fullName>
    </recommendedName>
</protein>